<dbReference type="InterPro" id="IPR036457">
    <property type="entry name" value="PPM-type-like_dom_sf"/>
</dbReference>
<accession>A0A1M6HKI3</accession>
<dbReference type="SMART" id="SM00448">
    <property type="entry name" value="REC"/>
    <property type="match status" value="1"/>
</dbReference>
<evidence type="ECO:0000256" key="6">
    <source>
        <dbReference type="ARBA" id="ARBA00024867"/>
    </source>
</evidence>
<keyword evidence="3" id="KW-0378">Hydrolase</keyword>
<comment type="function">
    <text evidence="6">May play the central regulatory role in sporulation. It may be an element of the effector pathway responsible for the activation of sporulation genes in response to nutritional stress. Spo0A may act in concert with spo0H (a sigma factor) to control the expression of some genes that are critical to the sporulation process.</text>
</comment>
<dbReference type="InterPro" id="IPR052016">
    <property type="entry name" value="Bact_Sigma-Reg"/>
</dbReference>
<dbReference type="Gene3D" id="3.60.40.10">
    <property type="entry name" value="PPM-type phosphatase domain"/>
    <property type="match status" value="1"/>
</dbReference>
<reference evidence="9 10" key="1">
    <citation type="submission" date="2016-11" db="EMBL/GenBank/DDBJ databases">
        <authorList>
            <person name="Varghese N."/>
            <person name="Submissions S."/>
        </authorList>
    </citation>
    <scope>NUCLEOTIDE SEQUENCE [LARGE SCALE GENOMIC DNA]</scope>
    <source>
        <strain evidence="9 10">DSM 19027</strain>
    </source>
</reference>
<protein>
    <recommendedName>
        <fullName evidence="1">Stage 0 sporulation protein A homolog</fullName>
    </recommendedName>
</protein>
<keyword evidence="10" id="KW-1185">Reference proteome</keyword>
<dbReference type="OrthoDB" id="9763484at2"/>
<dbReference type="Proteomes" id="UP000324781">
    <property type="component" value="Unassembled WGS sequence"/>
</dbReference>
<proteinExistence type="predicted"/>
<feature type="modified residue" description="4-aspartylphosphate" evidence="7">
    <location>
        <position position="53"/>
    </location>
</feature>
<dbReference type="EMBL" id="FQZP01000033">
    <property type="protein sequence ID" value="SHJ22669.1"/>
    <property type="molecule type" value="Genomic_DNA"/>
</dbReference>
<evidence type="ECO:0000256" key="5">
    <source>
        <dbReference type="ARBA" id="ARBA00023163"/>
    </source>
</evidence>
<dbReference type="PANTHER" id="PTHR43156:SF2">
    <property type="entry name" value="STAGE II SPORULATION PROTEIN E"/>
    <property type="match status" value="1"/>
</dbReference>
<dbReference type="Pfam" id="PF00072">
    <property type="entry name" value="Response_reg"/>
    <property type="match status" value="1"/>
</dbReference>
<evidence type="ECO:0000259" key="8">
    <source>
        <dbReference type="PROSITE" id="PS50110"/>
    </source>
</evidence>
<sequence length="384" mass="43170">MPKILLIDDEEIILENLKFILELEGYEVATASDGREGIRVLSESGDFDTVISDMKMPGLSGLDVIRAIRAIDPDLGIIILTGHGDMDNAIQAMKEGAFDYLNKPVNADKLILCLERAIRKTALIRENRRLNQDIVRKNLFFQNINETARQILMNMLPKEVPDLNGIRLSCIYHCCDNVGGDMYDVFEIGDKIVFYVFDVCGHGLLSAVTTMVLKSAINNLKYLYRNAGMIPDIVEIVENANSEMYANTASNLFATLFIGIYDRKSHVLEYISAGHVDQYLVAGSKIQTLSSTATVIGLFEDSRFKSARLTIRPGDRLYLFTDGIIEIWKDDVILAADEITRILSGSSEKSLEENIRMIHDNLMELYKDKKPDDDITLLGIEFTH</sequence>
<dbReference type="InterPro" id="IPR011006">
    <property type="entry name" value="CheY-like_superfamily"/>
</dbReference>
<keyword evidence="4" id="KW-0805">Transcription regulation</keyword>
<organism evidence="9 10">
    <name type="scientific">Thermoclostridium caenicola</name>
    <dbReference type="NCBI Taxonomy" id="659425"/>
    <lineage>
        <taxon>Bacteria</taxon>
        <taxon>Bacillati</taxon>
        <taxon>Bacillota</taxon>
        <taxon>Clostridia</taxon>
        <taxon>Eubacteriales</taxon>
        <taxon>Oscillospiraceae</taxon>
        <taxon>Thermoclostridium</taxon>
    </lineage>
</organism>
<dbReference type="PROSITE" id="PS50110">
    <property type="entry name" value="RESPONSE_REGULATORY"/>
    <property type="match status" value="1"/>
</dbReference>
<dbReference type="SMART" id="SM00331">
    <property type="entry name" value="PP2C_SIG"/>
    <property type="match status" value="1"/>
</dbReference>
<dbReference type="SUPFAM" id="SSF52172">
    <property type="entry name" value="CheY-like"/>
    <property type="match status" value="1"/>
</dbReference>
<dbReference type="GO" id="GO:0000160">
    <property type="term" value="P:phosphorelay signal transduction system"/>
    <property type="evidence" value="ECO:0007669"/>
    <property type="project" value="InterPro"/>
</dbReference>
<dbReference type="InterPro" id="IPR001789">
    <property type="entry name" value="Sig_transdc_resp-reg_receiver"/>
</dbReference>
<evidence type="ECO:0000256" key="3">
    <source>
        <dbReference type="ARBA" id="ARBA00022801"/>
    </source>
</evidence>
<dbReference type="AlphaFoldDB" id="A0A1M6HKI3"/>
<evidence type="ECO:0000256" key="7">
    <source>
        <dbReference type="PROSITE-ProRule" id="PRU00169"/>
    </source>
</evidence>
<dbReference type="FunFam" id="3.40.50.2300:FF:000018">
    <property type="entry name" value="DNA-binding transcriptional regulator NtrC"/>
    <property type="match status" value="1"/>
</dbReference>
<dbReference type="Gene3D" id="3.40.50.2300">
    <property type="match status" value="1"/>
</dbReference>
<dbReference type="SUPFAM" id="SSF81606">
    <property type="entry name" value="PP2C-like"/>
    <property type="match status" value="1"/>
</dbReference>
<keyword evidence="2 7" id="KW-0597">Phosphoprotein</keyword>
<evidence type="ECO:0000313" key="10">
    <source>
        <dbReference type="Proteomes" id="UP000324781"/>
    </source>
</evidence>
<feature type="domain" description="Response regulatory" evidence="8">
    <location>
        <begin position="3"/>
        <end position="118"/>
    </location>
</feature>
<keyword evidence="5" id="KW-0804">Transcription</keyword>
<dbReference type="RefSeq" id="WP_149679010.1">
    <property type="nucleotide sequence ID" value="NZ_FQZP01000033.1"/>
</dbReference>
<dbReference type="PANTHER" id="PTHR43156">
    <property type="entry name" value="STAGE II SPORULATION PROTEIN E-RELATED"/>
    <property type="match status" value="1"/>
</dbReference>
<dbReference type="InterPro" id="IPR001932">
    <property type="entry name" value="PPM-type_phosphatase-like_dom"/>
</dbReference>
<evidence type="ECO:0000313" key="9">
    <source>
        <dbReference type="EMBL" id="SHJ22669.1"/>
    </source>
</evidence>
<evidence type="ECO:0000256" key="2">
    <source>
        <dbReference type="ARBA" id="ARBA00022553"/>
    </source>
</evidence>
<dbReference type="Pfam" id="PF07228">
    <property type="entry name" value="SpoIIE"/>
    <property type="match status" value="1"/>
</dbReference>
<name>A0A1M6HKI3_9FIRM</name>
<evidence type="ECO:0000256" key="1">
    <source>
        <dbReference type="ARBA" id="ARBA00018672"/>
    </source>
</evidence>
<gene>
    <name evidence="9" type="ORF">SAMN05444373_103311</name>
</gene>
<evidence type="ECO:0000256" key="4">
    <source>
        <dbReference type="ARBA" id="ARBA00023015"/>
    </source>
</evidence>
<dbReference type="GO" id="GO:0016791">
    <property type="term" value="F:phosphatase activity"/>
    <property type="evidence" value="ECO:0007669"/>
    <property type="project" value="TreeGrafter"/>
</dbReference>